<dbReference type="AlphaFoldDB" id="A0A1J1I9N4"/>
<accession>A0A1J1I9N4</accession>
<dbReference type="EMBL" id="CVRI01000043">
    <property type="protein sequence ID" value="CRK96284.1"/>
    <property type="molecule type" value="Genomic_DNA"/>
</dbReference>
<name>A0A1J1I9N4_9DIPT</name>
<sequence>MMNLKTFGRDMHFKHQALNKITIHKTKAHEIIFCYQNSQRAFSLVTSFVCFSVPCMPNPT</sequence>
<evidence type="ECO:0000313" key="2">
    <source>
        <dbReference type="Proteomes" id="UP000183832"/>
    </source>
</evidence>
<evidence type="ECO:0000313" key="1">
    <source>
        <dbReference type="EMBL" id="CRK96284.1"/>
    </source>
</evidence>
<keyword evidence="2" id="KW-1185">Reference proteome</keyword>
<gene>
    <name evidence="1" type="ORF">CLUMA_CG009706</name>
</gene>
<protein>
    <submittedName>
        <fullName evidence="1">CLUMA_CG009706, isoform A</fullName>
    </submittedName>
</protein>
<organism evidence="1 2">
    <name type="scientific">Clunio marinus</name>
    <dbReference type="NCBI Taxonomy" id="568069"/>
    <lineage>
        <taxon>Eukaryota</taxon>
        <taxon>Metazoa</taxon>
        <taxon>Ecdysozoa</taxon>
        <taxon>Arthropoda</taxon>
        <taxon>Hexapoda</taxon>
        <taxon>Insecta</taxon>
        <taxon>Pterygota</taxon>
        <taxon>Neoptera</taxon>
        <taxon>Endopterygota</taxon>
        <taxon>Diptera</taxon>
        <taxon>Nematocera</taxon>
        <taxon>Chironomoidea</taxon>
        <taxon>Chironomidae</taxon>
        <taxon>Clunio</taxon>
    </lineage>
</organism>
<proteinExistence type="predicted"/>
<dbReference type="Proteomes" id="UP000183832">
    <property type="component" value="Unassembled WGS sequence"/>
</dbReference>
<reference evidence="1 2" key="1">
    <citation type="submission" date="2015-04" db="EMBL/GenBank/DDBJ databases">
        <authorList>
            <person name="Syromyatnikov M.Y."/>
            <person name="Popov V.N."/>
        </authorList>
    </citation>
    <scope>NUCLEOTIDE SEQUENCE [LARGE SCALE GENOMIC DNA]</scope>
</reference>